<evidence type="ECO:0000313" key="4">
    <source>
        <dbReference type="EMBL" id="SMF83968.1"/>
    </source>
</evidence>
<organism evidence="4 5">
    <name type="scientific">Paenibacillus uliginis N3/975</name>
    <dbReference type="NCBI Taxonomy" id="1313296"/>
    <lineage>
        <taxon>Bacteria</taxon>
        <taxon>Bacillati</taxon>
        <taxon>Bacillota</taxon>
        <taxon>Bacilli</taxon>
        <taxon>Bacillales</taxon>
        <taxon>Paenibacillaceae</taxon>
        <taxon>Paenibacillus</taxon>
    </lineage>
</organism>
<evidence type="ECO:0000259" key="2">
    <source>
        <dbReference type="Pfam" id="PF13786"/>
    </source>
</evidence>
<evidence type="ECO:0000256" key="1">
    <source>
        <dbReference type="SAM" id="Phobius"/>
    </source>
</evidence>
<dbReference type="EMBL" id="LT840184">
    <property type="protein sequence ID" value="SMF83968.1"/>
    <property type="molecule type" value="Genomic_DNA"/>
</dbReference>
<keyword evidence="1" id="KW-0812">Transmembrane</keyword>
<feature type="transmembrane region" description="Helical" evidence="1">
    <location>
        <begin position="59"/>
        <end position="82"/>
    </location>
</feature>
<feature type="domain" description="DUF5643" evidence="3">
    <location>
        <begin position="260"/>
        <end position="390"/>
    </location>
</feature>
<evidence type="ECO:0000259" key="3">
    <source>
        <dbReference type="Pfam" id="PF18705"/>
    </source>
</evidence>
<keyword evidence="1" id="KW-1133">Transmembrane helix</keyword>
<proteinExistence type="predicted"/>
<dbReference type="STRING" id="1313296.SAMN05661091_2496"/>
<feature type="domain" description="DUF4179" evidence="2">
    <location>
        <begin position="58"/>
        <end position="142"/>
    </location>
</feature>
<dbReference type="AlphaFoldDB" id="A0A1X7HCF8"/>
<dbReference type="InterPro" id="IPR025436">
    <property type="entry name" value="DUF4179"/>
</dbReference>
<name>A0A1X7HCF8_9BACL</name>
<reference evidence="4 5" key="1">
    <citation type="submission" date="2017-04" db="EMBL/GenBank/DDBJ databases">
        <authorList>
            <person name="Afonso C.L."/>
            <person name="Miller P.J."/>
            <person name="Scott M.A."/>
            <person name="Spackman E."/>
            <person name="Goraichik I."/>
            <person name="Dimitrov K.M."/>
            <person name="Suarez D.L."/>
            <person name="Swayne D.E."/>
        </authorList>
    </citation>
    <scope>NUCLEOTIDE SEQUENCE [LARGE SCALE GENOMIC DNA]</scope>
    <source>
        <strain evidence="4 5">N3/975</strain>
    </source>
</reference>
<evidence type="ECO:0008006" key="6">
    <source>
        <dbReference type="Google" id="ProtNLM"/>
    </source>
</evidence>
<accession>A0A1X7HCF8</accession>
<keyword evidence="5" id="KW-1185">Reference proteome</keyword>
<dbReference type="Gene3D" id="2.60.40.1640">
    <property type="entry name" value="Conserved domain protein"/>
    <property type="match status" value="1"/>
</dbReference>
<dbReference type="Pfam" id="PF18705">
    <property type="entry name" value="DUF5643"/>
    <property type="match status" value="1"/>
</dbReference>
<sequence>MGNLQKQTEFAELDAIEQMIRESSLPKNSMSYQIMNKLEDSPLSRTSSRRKPNLIKRTVLVASAAAVLGAGVIGTGFVSPVMADALKKIPMFGTLFEGTSEKSVQAAIQQGIVSEPNQSVTYDGITLTVANLLYDGTRLSFILDREGVDLPNTSSPYIDEDSKIIGNPDNEYIKSRKIPEKDQKKGYIKMPTILANGQKVDFSEGSFGDYPKKGNAYIVELTKDLKLPDQFELTIQANVTGVNRTFEFKIPVNIDNKALVLKPEASKSDGQFSYTVKQLDLSPVSTRLVLDSKGQVPNSPEQKGDYSASMVYYEIVDDQGNVLNPSRFEYFNSKPKTEYHIDQLFSPFNETPKTITIKPFTLTVNTKDWSVVGQGKNSLGDKTYLKDLELTIPVKQ</sequence>
<keyword evidence="1" id="KW-0472">Membrane</keyword>
<dbReference type="InterPro" id="IPR040680">
    <property type="entry name" value="DUF5643"/>
</dbReference>
<protein>
    <recommendedName>
        <fullName evidence="6">DUF4179 domain-containing protein</fullName>
    </recommendedName>
</protein>
<dbReference type="Gene3D" id="2.60.40.1630">
    <property type="entry name" value="bacillus anthracis domain"/>
    <property type="match status" value="1"/>
</dbReference>
<dbReference type="Pfam" id="PF13786">
    <property type="entry name" value="DUF4179"/>
    <property type="match status" value="1"/>
</dbReference>
<dbReference type="Proteomes" id="UP000192940">
    <property type="component" value="Chromosome I"/>
</dbReference>
<dbReference type="RefSeq" id="WP_208919449.1">
    <property type="nucleotide sequence ID" value="NZ_LT840184.1"/>
</dbReference>
<gene>
    <name evidence="4" type="ORF">SAMN05661091_2496</name>
</gene>
<evidence type="ECO:0000313" key="5">
    <source>
        <dbReference type="Proteomes" id="UP000192940"/>
    </source>
</evidence>